<evidence type="ECO:0000256" key="9">
    <source>
        <dbReference type="RuleBase" id="RU003357"/>
    </source>
</evidence>
<dbReference type="InterPro" id="IPR012910">
    <property type="entry name" value="Plug_dom"/>
</dbReference>
<dbReference type="Pfam" id="PF00593">
    <property type="entry name" value="TonB_dep_Rec_b-barrel"/>
    <property type="match status" value="1"/>
</dbReference>
<comment type="similarity">
    <text evidence="8 9">Belongs to the TonB-dependent receptor family.</text>
</comment>
<dbReference type="GO" id="GO:0009279">
    <property type="term" value="C:cell outer membrane"/>
    <property type="evidence" value="ECO:0007669"/>
    <property type="project" value="UniProtKB-SubCell"/>
</dbReference>
<evidence type="ECO:0000256" key="1">
    <source>
        <dbReference type="ARBA" id="ARBA00004571"/>
    </source>
</evidence>
<dbReference type="InterPro" id="IPR036942">
    <property type="entry name" value="Beta-barrel_TonB_sf"/>
</dbReference>
<dbReference type="InterPro" id="IPR008969">
    <property type="entry name" value="CarboxyPept-like_regulatory"/>
</dbReference>
<evidence type="ECO:0000256" key="5">
    <source>
        <dbReference type="ARBA" id="ARBA00023077"/>
    </source>
</evidence>
<evidence type="ECO:0000313" key="12">
    <source>
        <dbReference type="EMBL" id="SEK94000.1"/>
    </source>
</evidence>
<keyword evidence="3 8" id="KW-1134">Transmembrane beta strand</keyword>
<dbReference type="Proteomes" id="UP000198521">
    <property type="component" value="Unassembled WGS sequence"/>
</dbReference>
<dbReference type="InterPro" id="IPR023997">
    <property type="entry name" value="TonB-dep_OMP_SusC/RagA_CS"/>
</dbReference>
<evidence type="ECO:0000256" key="8">
    <source>
        <dbReference type="PROSITE-ProRule" id="PRU01360"/>
    </source>
</evidence>
<dbReference type="SUPFAM" id="SSF49464">
    <property type="entry name" value="Carboxypeptidase regulatory domain-like"/>
    <property type="match status" value="1"/>
</dbReference>
<dbReference type="AlphaFoldDB" id="A0A1H7L5D5"/>
<feature type="domain" description="TonB-dependent receptor plug" evidence="11">
    <location>
        <begin position="117"/>
        <end position="238"/>
    </location>
</feature>
<dbReference type="Gene3D" id="2.170.130.10">
    <property type="entry name" value="TonB-dependent receptor, plug domain"/>
    <property type="match status" value="1"/>
</dbReference>
<gene>
    <name evidence="12" type="ORF">SAMN04487910_1526</name>
</gene>
<dbReference type="NCBIfam" id="TIGR04057">
    <property type="entry name" value="SusC_RagA_signa"/>
    <property type="match status" value="1"/>
</dbReference>
<dbReference type="Gene3D" id="2.60.40.1120">
    <property type="entry name" value="Carboxypeptidase-like, regulatory domain"/>
    <property type="match status" value="1"/>
</dbReference>
<dbReference type="STRING" id="1038014.SAMN04487910_1526"/>
<keyword evidence="6 8" id="KW-0472">Membrane</keyword>
<keyword evidence="4 8" id="KW-0812">Transmembrane</keyword>
<organism evidence="12 13">
    <name type="scientific">Aquimarina amphilecti</name>
    <dbReference type="NCBI Taxonomy" id="1038014"/>
    <lineage>
        <taxon>Bacteria</taxon>
        <taxon>Pseudomonadati</taxon>
        <taxon>Bacteroidota</taxon>
        <taxon>Flavobacteriia</taxon>
        <taxon>Flavobacteriales</taxon>
        <taxon>Flavobacteriaceae</taxon>
        <taxon>Aquimarina</taxon>
    </lineage>
</organism>
<sequence length="1040" mass="113038">MRQKKLTLISFLFLVIGVLAQEKKISGIITDAVNNTPLPGVNVIVKGTSTGAQTDFDGAYTINASTGDILVFSYIGFKTVEKSIGSSNTINIDLEEDAEQLEDVVITAFGIRQESKKLGYSVQQLKSETITQTADPNIGSAIRGKLAGVNINSNSGGIGSSVSINIRGISSLGANNQPLIVLDGVIIDDNQGGQGDFASGLDYGNTLSNLNPNDIENISLLKGGNATALYGFRGINGVLVITTKKGRSDKPTVEINSSITASSILVSPKFQNEYGQGLFDTSTNQLVYDITNGSSFGPRLDGTQRERFDGVGTASYSANDNDFKDFFRSGFSFLNSVAVSQGTEKFDYRFSYSRLDDESIVPGSNLKRQNFSVKAGASITSWLKILGKVDYIHQDARNRPELTGGQTNITRALSLRPRNISNTLLRDNFLESDGTPNNWAGAFITNPYYTSNTLLNEDEVDRYISLLELNIDIAPGLKGLMRLSQDHITSSQQIFNPFGAFDIAGNGRFSDTNSTARTNNYDLIFTYNTDIGSNFNLGATLGFSHSDVSFKSLQAIGETFLLPNFFSLNNFESISVVPGNAKNSSNSIFGSMTIGFNNYLFAEFTARNDWSSTLPINDASFFYPSVGLSFVATDAFPSLQDNEILSNLKLRGSFAQTGNATGAFSLVNTYNVSSNLFNGQRFFFFGNAEEGAGTGPELNNPDLVPEISNALEFGLDARFINNRIGLSATYYTIRTEDQILRLTLPPSSGAANQIINAGLVTNKGLELSLDADIIKTDNFKWSTTVNFTTNENKVEELAQGVDRNILIRQFNDVVQVAAEVGSSAQGLFGTTFSKDDNGNVIYDTNGLPVINTEISQIGDVAPDAFLNWGNSFSYKQFSLSFLFDARFGGDVFSLSEIQRHTQGTAIETLEGREFFSGGQGISLPQNAVIDGTLDPNVQQRGVNPQTYWGRVGQISENWVYDGSFIKFRELTFGYTFPERTIKGLHLSNLSISYVGRNLAILHSNTDNFDPETGFNTSFGGVEFFGIPSASSHGLRVNLTF</sequence>
<dbReference type="EMBL" id="FOAB01000002">
    <property type="protein sequence ID" value="SEK94000.1"/>
    <property type="molecule type" value="Genomic_DNA"/>
</dbReference>
<dbReference type="Pfam" id="PF07715">
    <property type="entry name" value="Plug"/>
    <property type="match status" value="1"/>
</dbReference>
<dbReference type="SUPFAM" id="SSF56935">
    <property type="entry name" value="Porins"/>
    <property type="match status" value="1"/>
</dbReference>
<keyword evidence="2 8" id="KW-0813">Transport</keyword>
<protein>
    <submittedName>
        <fullName evidence="12">TonB-linked outer membrane protein, SusC/RagA family</fullName>
    </submittedName>
</protein>
<proteinExistence type="inferred from homology"/>
<evidence type="ECO:0000256" key="4">
    <source>
        <dbReference type="ARBA" id="ARBA00022692"/>
    </source>
</evidence>
<reference evidence="12 13" key="1">
    <citation type="submission" date="2016-10" db="EMBL/GenBank/DDBJ databases">
        <authorList>
            <person name="de Groot N.N."/>
        </authorList>
    </citation>
    <scope>NUCLEOTIDE SEQUENCE [LARGE SCALE GENOMIC DNA]</scope>
    <source>
        <strain evidence="12 13">DSM 25232</strain>
    </source>
</reference>
<dbReference type="InterPro" id="IPR037066">
    <property type="entry name" value="Plug_dom_sf"/>
</dbReference>
<dbReference type="OrthoDB" id="9768177at2"/>
<dbReference type="PROSITE" id="PS52016">
    <property type="entry name" value="TONB_DEPENDENT_REC_3"/>
    <property type="match status" value="1"/>
</dbReference>
<dbReference type="InterPro" id="IPR023996">
    <property type="entry name" value="TonB-dep_OMP_SusC/RagA"/>
</dbReference>
<evidence type="ECO:0000256" key="3">
    <source>
        <dbReference type="ARBA" id="ARBA00022452"/>
    </source>
</evidence>
<evidence type="ECO:0000256" key="7">
    <source>
        <dbReference type="ARBA" id="ARBA00023237"/>
    </source>
</evidence>
<dbReference type="NCBIfam" id="TIGR04056">
    <property type="entry name" value="OMP_RagA_SusC"/>
    <property type="match status" value="1"/>
</dbReference>
<evidence type="ECO:0000256" key="2">
    <source>
        <dbReference type="ARBA" id="ARBA00022448"/>
    </source>
</evidence>
<evidence type="ECO:0000259" key="10">
    <source>
        <dbReference type="Pfam" id="PF00593"/>
    </source>
</evidence>
<keyword evidence="5 9" id="KW-0798">TonB box</keyword>
<evidence type="ECO:0000256" key="6">
    <source>
        <dbReference type="ARBA" id="ARBA00023136"/>
    </source>
</evidence>
<evidence type="ECO:0000259" key="11">
    <source>
        <dbReference type="Pfam" id="PF07715"/>
    </source>
</evidence>
<dbReference type="InterPro" id="IPR000531">
    <property type="entry name" value="Beta-barrel_TonB"/>
</dbReference>
<comment type="subcellular location">
    <subcellularLocation>
        <location evidence="1 8">Cell outer membrane</location>
        <topology evidence="1 8">Multi-pass membrane protein</topology>
    </subcellularLocation>
</comment>
<feature type="domain" description="TonB-dependent receptor-like beta-barrel" evidence="10">
    <location>
        <begin position="427"/>
        <end position="792"/>
    </location>
</feature>
<dbReference type="Pfam" id="PF13715">
    <property type="entry name" value="CarbopepD_reg_2"/>
    <property type="match status" value="1"/>
</dbReference>
<name>A0A1H7L5D5_AQUAM</name>
<dbReference type="RefSeq" id="WP_091407156.1">
    <property type="nucleotide sequence ID" value="NZ_FOAB01000002.1"/>
</dbReference>
<keyword evidence="7 8" id="KW-0998">Cell outer membrane</keyword>
<accession>A0A1H7L5D5</accession>
<dbReference type="Gene3D" id="2.40.170.20">
    <property type="entry name" value="TonB-dependent receptor, beta-barrel domain"/>
    <property type="match status" value="1"/>
</dbReference>
<keyword evidence="13" id="KW-1185">Reference proteome</keyword>
<dbReference type="InterPro" id="IPR039426">
    <property type="entry name" value="TonB-dep_rcpt-like"/>
</dbReference>
<evidence type="ECO:0000313" key="13">
    <source>
        <dbReference type="Proteomes" id="UP000198521"/>
    </source>
</evidence>